<evidence type="ECO:0000313" key="7">
    <source>
        <dbReference type="EMBL" id="NJB88458.1"/>
    </source>
</evidence>
<feature type="chain" id="PRO_5030927271" evidence="5">
    <location>
        <begin position="23"/>
        <end position="113"/>
    </location>
</feature>
<reference evidence="7 8" key="1">
    <citation type="submission" date="2020-03" db="EMBL/GenBank/DDBJ databases">
        <title>Genomic Encyclopedia of Type Strains, Phase IV (KMG-IV): sequencing the most valuable type-strain genomes for metagenomic binning, comparative biology and taxonomic classification.</title>
        <authorList>
            <person name="Goeker M."/>
        </authorList>
    </citation>
    <scope>NUCLEOTIDE SEQUENCE [LARGE SCALE GENOMIC DNA]</scope>
    <source>
        <strain evidence="7 8">DSM 25229</strain>
    </source>
</reference>
<feature type="domain" description="Cytochrome c" evidence="6">
    <location>
        <begin position="22"/>
        <end position="107"/>
    </location>
</feature>
<dbReference type="InterPro" id="IPR036909">
    <property type="entry name" value="Cyt_c-like_dom_sf"/>
</dbReference>
<feature type="signal peptide" evidence="5">
    <location>
        <begin position="1"/>
        <end position="22"/>
    </location>
</feature>
<protein>
    <submittedName>
        <fullName evidence="7">Mono/diheme cytochrome c family protein</fullName>
    </submittedName>
</protein>
<keyword evidence="5" id="KW-0732">Signal</keyword>
<dbReference type="GO" id="GO:0020037">
    <property type="term" value="F:heme binding"/>
    <property type="evidence" value="ECO:0007669"/>
    <property type="project" value="InterPro"/>
</dbReference>
<organism evidence="7 8">
    <name type="scientific">Sphingopyxis italica</name>
    <dbReference type="NCBI Taxonomy" id="1129133"/>
    <lineage>
        <taxon>Bacteria</taxon>
        <taxon>Pseudomonadati</taxon>
        <taxon>Pseudomonadota</taxon>
        <taxon>Alphaproteobacteria</taxon>
        <taxon>Sphingomonadales</taxon>
        <taxon>Sphingomonadaceae</taxon>
        <taxon>Sphingopyxis</taxon>
    </lineage>
</organism>
<dbReference type="AlphaFoldDB" id="A0A7X6B8H3"/>
<dbReference type="Proteomes" id="UP000535078">
    <property type="component" value="Unassembled WGS sequence"/>
</dbReference>
<dbReference type="Pfam" id="PF13442">
    <property type="entry name" value="Cytochrome_CBB3"/>
    <property type="match status" value="1"/>
</dbReference>
<evidence type="ECO:0000313" key="8">
    <source>
        <dbReference type="Proteomes" id="UP000535078"/>
    </source>
</evidence>
<gene>
    <name evidence="7" type="ORF">GGR90_000610</name>
</gene>
<accession>A0A7X6B8H3</accession>
<keyword evidence="8" id="KW-1185">Reference proteome</keyword>
<evidence type="ECO:0000256" key="4">
    <source>
        <dbReference type="PROSITE-ProRule" id="PRU00433"/>
    </source>
</evidence>
<dbReference type="PROSITE" id="PS51257">
    <property type="entry name" value="PROKAR_LIPOPROTEIN"/>
    <property type="match status" value="1"/>
</dbReference>
<dbReference type="SUPFAM" id="SSF46626">
    <property type="entry name" value="Cytochrome c"/>
    <property type="match status" value="1"/>
</dbReference>
<proteinExistence type="predicted"/>
<evidence type="ECO:0000256" key="3">
    <source>
        <dbReference type="ARBA" id="ARBA00023004"/>
    </source>
</evidence>
<dbReference type="Gene3D" id="1.10.760.10">
    <property type="entry name" value="Cytochrome c-like domain"/>
    <property type="match status" value="1"/>
</dbReference>
<evidence type="ECO:0000259" key="6">
    <source>
        <dbReference type="PROSITE" id="PS51007"/>
    </source>
</evidence>
<keyword evidence="1 4" id="KW-0349">Heme</keyword>
<dbReference type="EMBL" id="JAATIT010000001">
    <property type="protein sequence ID" value="NJB88458.1"/>
    <property type="molecule type" value="Genomic_DNA"/>
</dbReference>
<dbReference type="GO" id="GO:0009055">
    <property type="term" value="F:electron transfer activity"/>
    <property type="evidence" value="ECO:0007669"/>
    <property type="project" value="InterPro"/>
</dbReference>
<keyword evidence="2 4" id="KW-0479">Metal-binding</keyword>
<dbReference type="RefSeq" id="WP_037557657.1">
    <property type="nucleotide sequence ID" value="NZ_JAATIT010000001.1"/>
</dbReference>
<name>A0A7X6B8H3_9SPHN</name>
<dbReference type="PROSITE" id="PS51007">
    <property type="entry name" value="CYTC"/>
    <property type="match status" value="1"/>
</dbReference>
<evidence type="ECO:0000256" key="5">
    <source>
        <dbReference type="SAM" id="SignalP"/>
    </source>
</evidence>
<evidence type="ECO:0000256" key="2">
    <source>
        <dbReference type="ARBA" id="ARBA00022723"/>
    </source>
</evidence>
<comment type="caution">
    <text evidence="7">The sequence shown here is derived from an EMBL/GenBank/DDBJ whole genome shotgun (WGS) entry which is preliminary data.</text>
</comment>
<keyword evidence="3 4" id="KW-0408">Iron</keyword>
<sequence length="113" mass="12137">MKMGLLAVALLMLTACSKSSDADKPDGAELYALNCAGCHDPGPGHPATMLLEEMERPVAPLIGRKDLDKDYVHSVVRNGLIEMPPFRPTELTDADVDLVFTYIKTAKGPSNAP</sequence>
<dbReference type="GO" id="GO:0046872">
    <property type="term" value="F:metal ion binding"/>
    <property type="evidence" value="ECO:0007669"/>
    <property type="project" value="UniProtKB-KW"/>
</dbReference>
<evidence type="ECO:0000256" key="1">
    <source>
        <dbReference type="ARBA" id="ARBA00022617"/>
    </source>
</evidence>
<dbReference type="InterPro" id="IPR009056">
    <property type="entry name" value="Cyt_c-like_dom"/>
</dbReference>